<evidence type="ECO:0000313" key="4">
    <source>
        <dbReference type="EMBL" id="PGG95433.1"/>
    </source>
</evidence>
<keyword evidence="2" id="KW-0812">Transmembrane</keyword>
<dbReference type="EMBL" id="PDNB01000346">
    <property type="protein sequence ID" value="PGG95433.1"/>
    <property type="molecule type" value="Genomic_DNA"/>
</dbReference>
<evidence type="ECO:0000313" key="5">
    <source>
        <dbReference type="Proteomes" id="UP000223968"/>
    </source>
</evidence>
<feature type="compositionally biased region" description="Low complexity" evidence="1">
    <location>
        <begin position="332"/>
        <end position="341"/>
    </location>
</feature>
<dbReference type="AlphaFoldDB" id="A0A2B7W7E8"/>
<protein>
    <recommendedName>
        <fullName evidence="6">Mid2 domain-containing protein</fullName>
    </recommendedName>
</protein>
<feature type="region of interest" description="Disordered" evidence="1">
    <location>
        <begin position="305"/>
        <end position="380"/>
    </location>
</feature>
<sequence length="425" mass="46107">MAHFKFWILVIFWPMPGITDVQQLLPTNGSSSSTPQVTSTDASEVQTIELQTAVILPTSRSSNTQTEVKAHSDYDIFTHTLSFGSAYTRYIKPNLDTLARIETTISPPDEDSTTGQKSLFISSPENSDGRVPFTEWMPFKPATPTVFRQHDDTITSPEYSHGRTPFAEWHTPFTELMPFKPATPTVFRQHDDPIASPEYSHGHTPFAELSPFKSASVSHSSSWHTSTLPPVYSSAQTSPPDFEQTSPTSSIPASVIPVPSTSLQRSTGSINLIFQLVNESRPLNGTTIQSTSRSHIVQNSAPSMITSLSSTRPEISDISSSSTTSSRHHSRIPSSPTHSSTETITVSNDVPGPPRYTAFPGSETNTGPTSPAERGQSSGIIGGAIIGTSAIVALGTFTAWRIRRRKQQPARPPPPPSISRFSDGS</sequence>
<evidence type="ECO:0000256" key="2">
    <source>
        <dbReference type="SAM" id="Phobius"/>
    </source>
</evidence>
<evidence type="ECO:0000256" key="3">
    <source>
        <dbReference type="SAM" id="SignalP"/>
    </source>
</evidence>
<keyword evidence="5" id="KW-1185">Reference proteome</keyword>
<gene>
    <name evidence="4" type="ORF">AJ79_10062</name>
</gene>
<dbReference type="Proteomes" id="UP000223968">
    <property type="component" value="Unassembled WGS sequence"/>
</dbReference>
<keyword evidence="2" id="KW-0472">Membrane</keyword>
<reference evidence="4 5" key="1">
    <citation type="submission" date="2017-10" db="EMBL/GenBank/DDBJ databases">
        <title>Comparative genomics in systemic dimorphic fungi from Ajellomycetaceae.</title>
        <authorList>
            <person name="Munoz J.F."/>
            <person name="Mcewen J.G."/>
            <person name="Clay O.K."/>
            <person name="Cuomo C.A."/>
        </authorList>
    </citation>
    <scope>NUCLEOTIDE SEQUENCE [LARGE SCALE GENOMIC DNA]</scope>
    <source>
        <strain evidence="4 5">UAMH5409</strain>
    </source>
</reference>
<feature type="signal peptide" evidence="3">
    <location>
        <begin position="1"/>
        <end position="23"/>
    </location>
</feature>
<feature type="region of interest" description="Disordered" evidence="1">
    <location>
        <begin position="403"/>
        <end position="425"/>
    </location>
</feature>
<evidence type="ECO:0008006" key="6">
    <source>
        <dbReference type="Google" id="ProtNLM"/>
    </source>
</evidence>
<proteinExistence type="predicted"/>
<keyword evidence="3" id="KW-0732">Signal</keyword>
<keyword evidence="2" id="KW-1133">Transmembrane helix</keyword>
<feature type="compositionally biased region" description="Low complexity" evidence="1">
    <location>
        <begin position="245"/>
        <end position="254"/>
    </location>
</feature>
<organism evidence="4 5">
    <name type="scientific">Helicocarpus griseus UAMH5409</name>
    <dbReference type="NCBI Taxonomy" id="1447875"/>
    <lineage>
        <taxon>Eukaryota</taxon>
        <taxon>Fungi</taxon>
        <taxon>Dikarya</taxon>
        <taxon>Ascomycota</taxon>
        <taxon>Pezizomycotina</taxon>
        <taxon>Eurotiomycetes</taxon>
        <taxon>Eurotiomycetidae</taxon>
        <taxon>Onygenales</taxon>
        <taxon>Ajellomycetaceae</taxon>
        <taxon>Helicocarpus</taxon>
    </lineage>
</organism>
<feature type="region of interest" description="Disordered" evidence="1">
    <location>
        <begin position="231"/>
        <end position="254"/>
    </location>
</feature>
<evidence type="ECO:0000256" key="1">
    <source>
        <dbReference type="SAM" id="MobiDB-lite"/>
    </source>
</evidence>
<name>A0A2B7W7E8_9EURO</name>
<dbReference type="OrthoDB" id="10409223at2759"/>
<feature type="chain" id="PRO_5011998954" description="Mid2 domain-containing protein" evidence="3">
    <location>
        <begin position="24"/>
        <end position="425"/>
    </location>
</feature>
<feature type="compositionally biased region" description="Low complexity" evidence="1">
    <location>
        <begin position="309"/>
        <end position="325"/>
    </location>
</feature>
<accession>A0A2B7W7E8</accession>
<feature type="transmembrane region" description="Helical" evidence="2">
    <location>
        <begin position="380"/>
        <end position="402"/>
    </location>
</feature>
<comment type="caution">
    <text evidence="4">The sequence shown here is derived from an EMBL/GenBank/DDBJ whole genome shotgun (WGS) entry which is preliminary data.</text>
</comment>